<accession>A0AA49GUI7</accession>
<gene>
    <name evidence="2" type="ORF">K4G66_08285</name>
</gene>
<keyword evidence="1" id="KW-0472">Membrane</keyword>
<sequence length="122" mass="13486">MKHPYFSFPPAWMNVARRARGHKAFQFMLLFMLFAISPSFGQALVESAMTSIKTWIIIILNVAFLIGIAIGIFKAAMKFFTGAPDKVEFMIGMVIAIALFGGFQFIVDDLAGFLGGDIMLDP</sequence>
<dbReference type="EMBL" id="CP120682">
    <property type="protein sequence ID" value="WKN38699.1"/>
    <property type="molecule type" value="Genomic_DNA"/>
</dbReference>
<reference evidence="2" key="1">
    <citation type="journal article" date="2023" name="Comput. Struct. Biotechnol. J.">
        <title>Discovery of a novel marine Bacteroidetes with a rich repertoire of carbohydrate-active enzymes.</title>
        <authorList>
            <person name="Chen B."/>
            <person name="Liu G."/>
            <person name="Chen Q."/>
            <person name="Wang H."/>
            <person name="Liu L."/>
            <person name="Tang K."/>
        </authorList>
    </citation>
    <scope>NUCLEOTIDE SEQUENCE</scope>
    <source>
        <strain evidence="2">TK19036</strain>
    </source>
</reference>
<dbReference type="AlphaFoldDB" id="A0AA49GUI7"/>
<evidence type="ECO:0000313" key="2">
    <source>
        <dbReference type="EMBL" id="WKN38699.1"/>
    </source>
</evidence>
<name>A0AA49GUI7_9BACT</name>
<evidence type="ECO:0008006" key="3">
    <source>
        <dbReference type="Google" id="ProtNLM"/>
    </source>
</evidence>
<proteinExistence type="predicted"/>
<feature type="transmembrane region" description="Helical" evidence="1">
    <location>
        <begin position="57"/>
        <end position="77"/>
    </location>
</feature>
<feature type="transmembrane region" description="Helical" evidence="1">
    <location>
        <begin position="89"/>
        <end position="107"/>
    </location>
</feature>
<reference evidence="2" key="2">
    <citation type="journal article" date="2024" name="Antonie Van Leeuwenhoek">
        <title>Roseihalotalea indica gen. nov., sp. nov., a halophilic Bacteroidetes from mesopelagic Southwest Indian Ocean with higher carbohydrate metabolic potential.</title>
        <authorList>
            <person name="Chen B."/>
            <person name="Zhang M."/>
            <person name="Lin D."/>
            <person name="Ye J."/>
            <person name="Tang K."/>
        </authorList>
    </citation>
    <scope>NUCLEOTIDE SEQUENCE</scope>
    <source>
        <strain evidence="2">TK19036</strain>
    </source>
</reference>
<keyword evidence="1" id="KW-1133">Transmembrane helix</keyword>
<protein>
    <recommendedName>
        <fullName evidence="3">TrbC/VirB2 family protein</fullName>
    </recommendedName>
</protein>
<keyword evidence="1" id="KW-0812">Transmembrane</keyword>
<evidence type="ECO:0000256" key="1">
    <source>
        <dbReference type="SAM" id="Phobius"/>
    </source>
</evidence>
<organism evidence="2">
    <name type="scientific">Roseihalotalea indica</name>
    <dbReference type="NCBI Taxonomy" id="2867963"/>
    <lineage>
        <taxon>Bacteria</taxon>
        <taxon>Pseudomonadati</taxon>
        <taxon>Bacteroidota</taxon>
        <taxon>Cytophagia</taxon>
        <taxon>Cytophagales</taxon>
        <taxon>Catalimonadaceae</taxon>
        <taxon>Roseihalotalea</taxon>
    </lineage>
</organism>